<feature type="domain" description="Lipoyl-binding" evidence="10">
    <location>
        <begin position="32"/>
        <end position="108"/>
    </location>
</feature>
<gene>
    <name evidence="12" type="primary">KAFR0C06210</name>
    <name evidence="12" type="ORF">KAFR_0C06210</name>
</gene>
<organism evidence="12 13">
    <name type="scientific">Kazachstania africana (strain ATCC 22294 / BCRC 22015 / CBS 2517 / CECT 1963 / NBRC 1671 / NRRL Y-8276)</name>
    <name type="common">Yeast</name>
    <name type="synonym">Kluyveromyces africanus</name>
    <dbReference type="NCBI Taxonomy" id="1071382"/>
    <lineage>
        <taxon>Eukaryota</taxon>
        <taxon>Fungi</taxon>
        <taxon>Dikarya</taxon>
        <taxon>Ascomycota</taxon>
        <taxon>Saccharomycotina</taxon>
        <taxon>Saccharomycetes</taxon>
        <taxon>Saccharomycetales</taxon>
        <taxon>Saccharomycetaceae</taxon>
        <taxon>Kazachstania</taxon>
    </lineage>
</organism>
<evidence type="ECO:0000256" key="6">
    <source>
        <dbReference type="ARBA" id="ARBA00059875"/>
    </source>
</evidence>
<dbReference type="PROSITE" id="PS51826">
    <property type="entry name" value="PSBD"/>
    <property type="match status" value="1"/>
</dbReference>
<evidence type="ECO:0000256" key="4">
    <source>
        <dbReference type="ARBA" id="ARBA00022946"/>
    </source>
</evidence>
<dbReference type="GO" id="GO:0005198">
    <property type="term" value="F:structural molecule activity"/>
    <property type="evidence" value="ECO:0007669"/>
    <property type="project" value="EnsemblFungi"/>
</dbReference>
<evidence type="ECO:0000259" key="10">
    <source>
        <dbReference type="PROSITE" id="PS50968"/>
    </source>
</evidence>
<dbReference type="InterPro" id="IPR011053">
    <property type="entry name" value="Single_hybrid_motif"/>
</dbReference>
<evidence type="ECO:0000256" key="9">
    <source>
        <dbReference type="SAM" id="MobiDB-lite"/>
    </source>
</evidence>
<dbReference type="Gene3D" id="4.10.320.10">
    <property type="entry name" value="E3-binding domain"/>
    <property type="match status" value="1"/>
</dbReference>
<dbReference type="AlphaFoldDB" id="H2ATB3"/>
<comment type="function">
    <text evidence="6">Required for anchoring dihydrolipoamide dehydrogenase (E3) to the dihydrolipoamide transacetylase (E2) core of the pyruvate dehydrogenase complexes of eukaryotes. This specific binding is essential for a functional PDH complex.</text>
</comment>
<dbReference type="PANTHER" id="PTHR23151">
    <property type="entry name" value="DIHYDROLIPOAMIDE ACETYL/SUCCINYL-TRANSFERASE-RELATED"/>
    <property type="match status" value="1"/>
</dbReference>
<dbReference type="eggNOG" id="KOG0557">
    <property type="taxonomic scope" value="Eukaryota"/>
</dbReference>
<evidence type="ECO:0000313" key="12">
    <source>
        <dbReference type="EMBL" id="CCF57613.1"/>
    </source>
</evidence>
<comment type="subcellular location">
    <subcellularLocation>
        <location evidence="1">Mitochondrion matrix</location>
    </subcellularLocation>
</comment>
<dbReference type="InterPro" id="IPR003016">
    <property type="entry name" value="2-oxoA_DH_lipoyl-BS"/>
</dbReference>
<comment type="similarity">
    <text evidence="2">Belongs to the 2-oxoacid dehydrogenase family.</text>
</comment>
<dbReference type="SUPFAM" id="SSF47005">
    <property type="entry name" value="Peripheral subunit-binding domain of 2-oxo acid dehydrogenase complex"/>
    <property type="match status" value="1"/>
</dbReference>
<evidence type="ECO:0000256" key="5">
    <source>
        <dbReference type="ARBA" id="ARBA00023128"/>
    </source>
</evidence>
<keyword evidence="4" id="KW-0809">Transit peptide</keyword>
<dbReference type="Proteomes" id="UP000005220">
    <property type="component" value="Chromosome 3"/>
</dbReference>
<evidence type="ECO:0000256" key="1">
    <source>
        <dbReference type="ARBA" id="ARBA00004305"/>
    </source>
</evidence>
<dbReference type="CDD" id="cd06849">
    <property type="entry name" value="lipoyl_domain"/>
    <property type="match status" value="1"/>
</dbReference>
<evidence type="ECO:0000256" key="8">
    <source>
        <dbReference type="ARBA" id="ARBA00083110"/>
    </source>
</evidence>
<evidence type="ECO:0000256" key="3">
    <source>
        <dbReference type="ARBA" id="ARBA00022823"/>
    </source>
</evidence>
<dbReference type="GO" id="GO:0006086">
    <property type="term" value="P:pyruvate decarboxylation to acetyl-CoA"/>
    <property type="evidence" value="ECO:0007669"/>
    <property type="project" value="EnsemblFungi"/>
</dbReference>
<dbReference type="InterPro" id="IPR045257">
    <property type="entry name" value="E2/Pdx1"/>
</dbReference>
<dbReference type="GO" id="GO:0004742">
    <property type="term" value="F:dihydrolipoyllysine-residue acetyltransferase activity"/>
    <property type="evidence" value="ECO:0007669"/>
    <property type="project" value="TreeGrafter"/>
</dbReference>
<dbReference type="GO" id="GO:0045254">
    <property type="term" value="C:pyruvate dehydrogenase complex"/>
    <property type="evidence" value="ECO:0007669"/>
    <property type="project" value="EnsemblFungi"/>
</dbReference>
<sequence>MLGINLVRTAARLVLKRNSARCLHNSAKVWDIQPFLMPAMSPTMEKGGIVSWKVEVGNTFSAGDVLLEVETDKAQIDVEAQDDGKLAKILRKDGSKDISVGETIAFIAEPNDDLSTLEIPEIAQDKREKAHASSGKKDELQAKSSPQATPTKGAKRSAVKLHTANPNQTLLPSVSLLLAENNLSKEDAFNNIEATGLNGRLLKGDVLAYLGRIDNENLLGITEYIRNSESLDLSNIKVKPRQAMETQEISKEKVEETKKEAAIKKAPLILNEEIILTVPSEVNELKLSKSLRSFIDEAYHYTHRASLENEQSNYFDAIFDELTTPNLRAPRFKYSYDIIPLNTNSNNMMGEEDDIFDILSSRKRRASVESRRNNEKTNDYLLNLRVAVSNRFLDSEKKASRFIEYIKQVEIF</sequence>
<dbReference type="PROSITE" id="PS00189">
    <property type="entry name" value="LIPOYL"/>
    <property type="match status" value="1"/>
</dbReference>
<dbReference type="SUPFAM" id="SSF51230">
    <property type="entry name" value="Single hybrid motif"/>
    <property type="match status" value="1"/>
</dbReference>
<dbReference type="PROSITE" id="PS50968">
    <property type="entry name" value="BIOTINYL_LIPOYL"/>
    <property type="match status" value="1"/>
</dbReference>
<dbReference type="RefSeq" id="XP_003956748.1">
    <property type="nucleotide sequence ID" value="XM_003956699.1"/>
</dbReference>
<dbReference type="InterPro" id="IPR004167">
    <property type="entry name" value="PSBD"/>
</dbReference>
<dbReference type="KEGG" id="kaf:KAFR_0C06210"/>
<accession>H2ATB3</accession>
<dbReference type="Pfam" id="PF00364">
    <property type="entry name" value="Biotin_lipoyl"/>
    <property type="match status" value="1"/>
</dbReference>
<reference evidence="12 13" key="1">
    <citation type="journal article" date="2011" name="Proc. Natl. Acad. Sci. U.S.A.">
        <title>Evolutionary erosion of yeast sex chromosomes by mating-type switching accidents.</title>
        <authorList>
            <person name="Gordon J.L."/>
            <person name="Armisen D."/>
            <person name="Proux-Wera E."/>
            <person name="Oheigeartaigh S.S."/>
            <person name="Byrne K.P."/>
            <person name="Wolfe K.H."/>
        </authorList>
    </citation>
    <scope>NUCLEOTIDE SEQUENCE [LARGE SCALE GENOMIC DNA]</scope>
    <source>
        <strain evidence="13">ATCC 22294 / BCRC 22015 / CBS 2517 / CECT 1963 / NBRC 1671 / NRRL Y-8276</strain>
    </source>
</reference>
<dbReference type="InterPro" id="IPR000089">
    <property type="entry name" value="Biotin_lipoyl"/>
</dbReference>
<dbReference type="Gene3D" id="2.40.50.100">
    <property type="match status" value="1"/>
</dbReference>
<protein>
    <recommendedName>
        <fullName evidence="8">Dihydrolipoamide dehydrogenase-binding protein of pyruvate dehydrogenase complex</fullName>
    </recommendedName>
</protein>
<keyword evidence="5" id="KW-0496">Mitochondrion</keyword>
<dbReference type="GeneID" id="13885531"/>
<feature type="domain" description="Peripheral subunit-binding (PSBD)" evidence="11">
    <location>
        <begin position="169"/>
        <end position="210"/>
    </location>
</feature>
<dbReference type="GO" id="GO:0005759">
    <property type="term" value="C:mitochondrial matrix"/>
    <property type="evidence" value="ECO:0007669"/>
    <property type="project" value="UniProtKB-SubCell"/>
</dbReference>
<dbReference type="InterPro" id="IPR036625">
    <property type="entry name" value="E3-bd_dom_sf"/>
</dbReference>
<dbReference type="FunCoup" id="H2ATB3">
    <property type="interactions" value="147"/>
</dbReference>
<evidence type="ECO:0000259" key="11">
    <source>
        <dbReference type="PROSITE" id="PS51826"/>
    </source>
</evidence>
<dbReference type="InParanoid" id="H2ATB3"/>
<feature type="region of interest" description="Disordered" evidence="9">
    <location>
        <begin position="125"/>
        <end position="158"/>
    </location>
</feature>
<dbReference type="FunFam" id="2.40.50.100:FF:000010">
    <property type="entry name" value="Acetyltransferase component of pyruvate dehydrogenase complex"/>
    <property type="match status" value="1"/>
</dbReference>
<dbReference type="HOGENOM" id="CLU_035825_2_1_1"/>
<dbReference type="FunFam" id="4.10.320.10:FF:000017">
    <property type="entry name" value="Pyruvate dehydrogenase complex protein X component, mitochondrial"/>
    <property type="match status" value="1"/>
</dbReference>
<dbReference type="STRING" id="1071382.H2ATB3"/>
<dbReference type="OrthoDB" id="202158at2759"/>
<comment type="subunit">
    <text evidence="7">Eukaryotic pyruvate dehydrogenase (PDH) complexes are organized as a core consisting of the oligomeric dihydrolipoamide acetyl-transferase (E2), around which are arranged multiple copies of pyruvate dehydrogenase (E1), dihydrolipoamide dehydrogenase (E3) and protein X (E3BP) bound by non-covalent bonds.</text>
</comment>
<keyword evidence="3" id="KW-0450">Lipoyl</keyword>
<dbReference type="EMBL" id="HE650823">
    <property type="protein sequence ID" value="CCF57613.1"/>
    <property type="molecule type" value="Genomic_DNA"/>
</dbReference>
<evidence type="ECO:0000256" key="7">
    <source>
        <dbReference type="ARBA" id="ARBA00065810"/>
    </source>
</evidence>
<dbReference type="PANTHER" id="PTHR23151:SF82">
    <property type="entry name" value="PYRUVATE DEHYDROGENASE COMPLEX PROTEIN X COMPONENT, MITOCHONDRIAL"/>
    <property type="match status" value="1"/>
</dbReference>
<proteinExistence type="inferred from homology"/>
<name>H2ATB3_KAZAF</name>
<evidence type="ECO:0000313" key="13">
    <source>
        <dbReference type="Proteomes" id="UP000005220"/>
    </source>
</evidence>
<feature type="compositionally biased region" description="Basic and acidic residues" evidence="9">
    <location>
        <begin position="125"/>
        <end position="141"/>
    </location>
</feature>
<keyword evidence="13" id="KW-1185">Reference proteome</keyword>
<evidence type="ECO:0000256" key="2">
    <source>
        <dbReference type="ARBA" id="ARBA00007317"/>
    </source>
</evidence>